<dbReference type="InterPro" id="IPR052220">
    <property type="entry name" value="METTL25"/>
</dbReference>
<dbReference type="PANTHER" id="PTHR12496:SF0">
    <property type="entry name" value="METHYLTRANSFERASE DOMAIN-CONTAINING PROTEIN"/>
    <property type="match status" value="1"/>
</dbReference>
<name>A0AAV7DVZ0_ARIFI</name>
<dbReference type="PANTHER" id="PTHR12496">
    <property type="entry name" value="CGI-41 METHYLTRANSFERASE"/>
    <property type="match status" value="1"/>
</dbReference>
<feature type="domain" description="Methyltransferase" evidence="1">
    <location>
        <begin position="122"/>
        <end position="306"/>
    </location>
</feature>
<evidence type="ECO:0000313" key="2">
    <source>
        <dbReference type="EMBL" id="KAG9439637.1"/>
    </source>
</evidence>
<reference evidence="2 3" key="1">
    <citation type="submission" date="2021-07" db="EMBL/GenBank/DDBJ databases">
        <title>The Aristolochia fimbriata genome: insights into angiosperm evolution, floral development and chemical biosynthesis.</title>
        <authorList>
            <person name="Jiao Y."/>
        </authorList>
    </citation>
    <scope>NUCLEOTIDE SEQUENCE [LARGE SCALE GENOMIC DNA]</scope>
    <source>
        <strain evidence="2">IBCAS-2021</strain>
        <tissue evidence="2">Leaf</tissue>
    </source>
</reference>
<comment type="caution">
    <text evidence="2">The sequence shown here is derived from an EMBL/GenBank/DDBJ whole genome shotgun (WGS) entry which is preliminary data.</text>
</comment>
<keyword evidence="3" id="KW-1185">Reference proteome</keyword>
<evidence type="ECO:0000313" key="3">
    <source>
        <dbReference type="Proteomes" id="UP000825729"/>
    </source>
</evidence>
<dbReference type="Pfam" id="PF13679">
    <property type="entry name" value="Methyltransf_32"/>
    <property type="match status" value="1"/>
</dbReference>
<gene>
    <name evidence="2" type="ORF">H6P81_019802</name>
</gene>
<evidence type="ECO:0000259" key="1">
    <source>
        <dbReference type="Pfam" id="PF13679"/>
    </source>
</evidence>
<dbReference type="SUPFAM" id="SSF53335">
    <property type="entry name" value="S-adenosyl-L-methionine-dependent methyltransferases"/>
    <property type="match status" value="1"/>
</dbReference>
<accession>A0AAV7DVZ0</accession>
<dbReference type="InterPro" id="IPR025714">
    <property type="entry name" value="Methyltranfer_dom"/>
</dbReference>
<organism evidence="2 3">
    <name type="scientific">Aristolochia fimbriata</name>
    <name type="common">White veined hardy Dutchman's pipe vine</name>
    <dbReference type="NCBI Taxonomy" id="158543"/>
    <lineage>
        <taxon>Eukaryota</taxon>
        <taxon>Viridiplantae</taxon>
        <taxon>Streptophyta</taxon>
        <taxon>Embryophyta</taxon>
        <taxon>Tracheophyta</taxon>
        <taxon>Spermatophyta</taxon>
        <taxon>Magnoliopsida</taxon>
        <taxon>Magnoliidae</taxon>
        <taxon>Piperales</taxon>
        <taxon>Aristolochiaceae</taxon>
        <taxon>Aristolochia</taxon>
    </lineage>
</organism>
<sequence>MESGGRSCESSSETLAWIIEIVDFLRLYKPLLDAHVVNFFKDRLWESVDEEWVDCLRHEPVENLLKIPSGFVRDRWPASLQKFIRKIGSLVLPREPKQLHMMFPDLQVVSLGAVITQGMNLKKQHEVEILAAFVSNLAKSVGARSIVDVGAGQGYLAQVLCFEYQLPVIAIDSSSHHGSVTTARAERIKKHYAAKRHKYQDGSKHLHVPQAVTCHVLSSDTLKDMTGTLLHEEKDEPSREVEEKGVETHSFGGSNLYNNNTSVPSVVLAGLHACGDLSVTMLRTFLECKEAKALISLGCCYNLLSEDCSDDKEREQCFPLSNGAKSSGISLGKNARDLACQSAERWKSLTKDAAQQNFEVHAFRAAFQMVLDRYYPDVLITSPSIGRQGKAFRRRQMRRGLLANLHIAEKNTYPPVSKELDKMEMISSGAMNSEKVGIIQDEEDKVLRTEESEKSSSSAFEHFCTSALLRLGLEPPDDILSTWKEAQPFSELVGLYWSLRAALGPVVETLILLDRLLFLQEQGTSLEAAIMPLFNPNLSPRNVAIIARKT</sequence>
<proteinExistence type="predicted"/>
<dbReference type="Proteomes" id="UP000825729">
    <property type="component" value="Unassembled WGS sequence"/>
</dbReference>
<dbReference type="AlphaFoldDB" id="A0AAV7DVZ0"/>
<dbReference type="InterPro" id="IPR029063">
    <property type="entry name" value="SAM-dependent_MTases_sf"/>
</dbReference>
<dbReference type="EMBL" id="JAINDJ010000008">
    <property type="protein sequence ID" value="KAG9439637.1"/>
    <property type="molecule type" value="Genomic_DNA"/>
</dbReference>
<protein>
    <recommendedName>
        <fullName evidence="1">Methyltransferase domain-containing protein</fullName>
    </recommendedName>
</protein>